<dbReference type="OrthoDB" id="7865214at2"/>
<dbReference type="RefSeq" id="WP_066318372.1">
    <property type="nucleotide sequence ID" value="NZ_LQRT01000046.1"/>
</dbReference>
<dbReference type="SUPFAM" id="SSF54427">
    <property type="entry name" value="NTF2-like"/>
    <property type="match status" value="1"/>
</dbReference>
<evidence type="ECO:0000259" key="1">
    <source>
        <dbReference type="Pfam" id="PF14534"/>
    </source>
</evidence>
<dbReference type="Gene3D" id="3.10.450.50">
    <property type="match status" value="1"/>
</dbReference>
<dbReference type="EMBL" id="LQRT01000046">
    <property type="protein sequence ID" value="KZS38721.1"/>
    <property type="molecule type" value="Genomic_DNA"/>
</dbReference>
<sequence length="132" mass="14824">MNENLKNEIRNALDKWLQAFNNNDLDALMDLYDPEINYANSNKPIEVGITTVKEGFAQSFAIKPQVTFKEEQVIATTDLGFIAGQFRVSGTDPKDGNAVGEAGRVVAIFRKNTEDQWKLVFDMDNRPPDVTI</sequence>
<dbReference type="STRING" id="1642818.AWE51_14120"/>
<comment type="caution">
    <text evidence="2">The sequence shown here is derived from an EMBL/GenBank/DDBJ whole genome shotgun (WGS) entry which is preliminary data.</text>
</comment>
<organism evidence="2 3">
    <name type="scientific">Aquimarina aggregata</name>
    <dbReference type="NCBI Taxonomy" id="1642818"/>
    <lineage>
        <taxon>Bacteria</taxon>
        <taxon>Pseudomonadati</taxon>
        <taxon>Bacteroidota</taxon>
        <taxon>Flavobacteriia</taxon>
        <taxon>Flavobacteriales</taxon>
        <taxon>Flavobacteriaceae</taxon>
        <taxon>Aquimarina</taxon>
    </lineage>
</organism>
<protein>
    <recommendedName>
        <fullName evidence="1">DUF4440 domain-containing protein</fullName>
    </recommendedName>
</protein>
<dbReference type="Proteomes" id="UP000076715">
    <property type="component" value="Unassembled WGS sequence"/>
</dbReference>
<reference evidence="2" key="1">
    <citation type="submission" date="2016-01" db="EMBL/GenBank/DDBJ databases">
        <title>The draft genome sequence of Aquimarina sp. RZW4-3-2.</title>
        <authorList>
            <person name="Wang Y."/>
        </authorList>
    </citation>
    <scope>NUCLEOTIDE SEQUENCE [LARGE SCALE GENOMIC DNA]</scope>
    <source>
        <strain evidence="2">RZW4-3-2</strain>
    </source>
</reference>
<keyword evidence="3" id="KW-1185">Reference proteome</keyword>
<evidence type="ECO:0000313" key="2">
    <source>
        <dbReference type="EMBL" id="KZS38721.1"/>
    </source>
</evidence>
<dbReference type="InterPro" id="IPR032710">
    <property type="entry name" value="NTF2-like_dom_sf"/>
</dbReference>
<proteinExistence type="predicted"/>
<dbReference type="Pfam" id="PF14534">
    <property type="entry name" value="DUF4440"/>
    <property type="match status" value="1"/>
</dbReference>
<name>A0A162XNX6_9FLAO</name>
<gene>
    <name evidence="2" type="ORF">AWE51_14120</name>
</gene>
<evidence type="ECO:0000313" key="3">
    <source>
        <dbReference type="Proteomes" id="UP000076715"/>
    </source>
</evidence>
<accession>A0A162XNX6</accession>
<feature type="domain" description="DUF4440" evidence="1">
    <location>
        <begin position="9"/>
        <end position="119"/>
    </location>
</feature>
<dbReference type="InterPro" id="IPR027843">
    <property type="entry name" value="DUF4440"/>
</dbReference>
<dbReference type="AlphaFoldDB" id="A0A162XNX6"/>